<protein>
    <submittedName>
        <fullName evidence="3">Lamin tail domain-containing protein</fullName>
    </submittedName>
</protein>
<feature type="domain" description="LTD" evidence="2">
    <location>
        <begin position="672"/>
        <end position="817"/>
    </location>
</feature>
<comment type="caution">
    <text evidence="3">The sequence shown here is derived from an EMBL/GenBank/DDBJ whole genome shotgun (WGS) entry which is preliminary data.</text>
</comment>
<dbReference type="Pfam" id="PF20009">
    <property type="entry name" value="GEVED"/>
    <property type="match status" value="1"/>
</dbReference>
<dbReference type="InterPro" id="IPR044023">
    <property type="entry name" value="Ig_7"/>
</dbReference>
<dbReference type="InterPro" id="IPR013783">
    <property type="entry name" value="Ig-like_fold"/>
</dbReference>
<dbReference type="PROSITE" id="PS51841">
    <property type="entry name" value="LTD"/>
    <property type="match status" value="1"/>
</dbReference>
<evidence type="ECO:0000313" key="3">
    <source>
        <dbReference type="EMBL" id="MBK0404964.1"/>
    </source>
</evidence>
<dbReference type="Gene3D" id="2.60.40.10">
    <property type="entry name" value="Immunoglobulins"/>
    <property type="match status" value="1"/>
</dbReference>
<proteinExistence type="predicted"/>
<dbReference type="InterPro" id="IPR006626">
    <property type="entry name" value="PbH1"/>
</dbReference>
<dbReference type="CDD" id="cd00146">
    <property type="entry name" value="PKD"/>
    <property type="match status" value="1"/>
</dbReference>
<gene>
    <name evidence="3" type="ORF">I5M27_18385</name>
</gene>
<dbReference type="SUPFAM" id="SSF51126">
    <property type="entry name" value="Pectin lyase-like"/>
    <property type="match status" value="2"/>
</dbReference>
<dbReference type="InterPro" id="IPR001322">
    <property type="entry name" value="Lamin_tail_dom"/>
</dbReference>
<evidence type="ECO:0000259" key="2">
    <source>
        <dbReference type="PROSITE" id="PS51841"/>
    </source>
</evidence>
<feature type="domain" description="PKD" evidence="1">
    <location>
        <begin position="953"/>
        <end position="1027"/>
    </location>
</feature>
<dbReference type="InterPro" id="IPR011050">
    <property type="entry name" value="Pectin_lyase_fold/virulence"/>
</dbReference>
<evidence type="ECO:0000259" key="1">
    <source>
        <dbReference type="PROSITE" id="PS50093"/>
    </source>
</evidence>
<dbReference type="Pfam" id="PF00801">
    <property type="entry name" value="PKD"/>
    <property type="match status" value="1"/>
</dbReference>
<name>A0ABS1C6H1_9BACT</name>
<evidence type="ECO:0000313" key="4">
    <source>
        <dbReference type="Proteomes" id="UP000644147"/>
    </source>
</evidence>
<dbReference type="SUPFAM" id="SSF49299">
    <property type="entry name" value="PKD domain"/>
    <property type="match status" value="1"/>
</dbReference>
<feature type="non-terminal residue" evidence="3">
    <location>
        <position position="1632"/>
    </location>
</feature>
<dbReference type="Gene3D" id="2.60.40.1260">
    <property type="entry name" value="Lamin Tail domain"/>
    <property type="match status" value="1"/>
</dbReference>
<keyword evidence="4" id="KW-1185">Reference proteome</keyword>
<dbReference type="SUPFAM" id="SSF74853">
    <property type="entry name" value="Lamin A/C globular tail domain"/>
    <property type="match status" value="1"/>
</dbReference>
<dbReference type="Pfam" id="PF19081">
    <property type="entry name" value="Ig_7"/>
    <property type="match status" value="1"/>
</dbReference>
<dbReference type="InterPro" id="IPR035986">
    <property type="entry name" value="PKD_dom_sf"/>
</dbReference>
<organism evidence="3 4">
    <name type="scientific">Adhaeribacter terrigena</name>
    <dbReference type="NCBI Taxonomy" id="2793070"/>
    <lineage>
        <taxon>Bacteria</taxon>
        <taxon>Pseudomonadati</taxon>
        <taxon>Bacteroidota</taxon>
        <taxon>Cytophagia</taxon>
        <taxon>Cytophagales</taxon>
        <taxon>Hymenobacteraceae</taxon>
        <taxon>Adhaeribacter</taxon>
    </lineage>
</organism>
<dbReference type="InterPro" id="IPR022409">
    <property type="entry name" value="PKD/Chitinase_dom"/>
</dbReference>
<dbReference type="SMART" id="SM00089">
    <property type="entry name" value="PKD"/>
    <property type="match status" value="1"/>
</dbReference>
<dbReference type="SMART" id="SM00710">
    <property type="entry name" value="PbH1"/>
    <property type="match status" value="7"/>
</dbReference>
<sequence length="1632" mass="168362">MQKLYSLAYLKNQGTWLFFLLLFLPGIMQAQVTVNATGGSSGISYTNLNLAFSAINAGTHSGAVTISINSNTTEPATPIPLNASGQSTTNYTSITIKPTTAAIISGNMIAGRGVIEFLGSDNVTIDGSITSGGTTRDLTIQNTNSGATTSTVVRLLGPTTGGLGATNNTIKNCKIIGASSTTAGAFGIHAGSTTPTTAISTSGTGNNIDYLTIENNEIRNSGVGVYVKSSSTAGNEADNLIIKDNDIHTLMISGIQLSYHISPTITNNHIFNIKGSTTATTTAAIHGISLDNKIINAVISYNEIHGIHHNGSGGLGSYGIDLAGPSSTNFISNGLVHHNVIYDINTVAGNASTSQTADGAFGIRVENAADLQLYYNSVHLFGSPVGGTSMFNSSALMMTTNNASIKVQNNIFSNNMTKGTASDAVFSAIALSPTQTFAGTTINNNGYFIPNLTNYHLARRSSTAIFYTTLADWQAYTTTTDDASYPSANQVAPFTSNTDLTIPASTVTPLESGGTAINAIGIPNLDFEGESRPKTYTTQVTGVNIKPDIGAFEFNGGFIDFVKPVIGTSSATPALGVCSPQAHVISAPITDASSVLSATVKWKVNNVAQTNISMTNTSGNLWQATIPVQGNNLVEFYIEAIDNSGNANTATSNTIYYRDQNSSVNAGPDKQSTTQSSIVLTAENFSIGSALKITEVLQYKVPNTPAEATYASFIPGQSTAGGNEFIEVSNTGDLAIDVSGFLIQLVGAASNTFEIPTGTIVPPGQVLTFSMGGTTSDASNLYFDMGITPSDLGSGSAVGYILKNNRGRVLDVVGTNSLAFSFLEAAGVTTSDWPDIGTSYLNVGSSVPGVQRIVDSNNNVVDTNSASDWIVTVRSTGPAITIGSYNGYAAVPTSAITWSNGTNGNLAASSTGKSVTTPVFNTPGIYTYIATATDGSCTVQDEITITVTAPMLPEAEFSAAPTTTRTGETVIFTDESLNTPGTWSWTFTGPGTATYLNGSTNTSQNPEVSFNTAGSYTVQLVASNGAGADTIIKAGYITVYWNYCTAVQSACGTAADARYIQKAELNTLINDNSGCSNVNPSNAYSSYLPSAFTTTLMKANAYSLKVTTSNSGTNSSYIAAWIDFNNNGTFETTEFYAHGTSTSASIAVPANTTVSIPITVPLTSVTGPIGMRIRLHGQSLPSSAACTAYTLLSGETEDYIITIVERPATDAGIISLVSPLQNACADAITPVIVKLQNFGTGNISNIPVTVNVTGAVSTTLSATYTGTLLPGGTVDFTVDNLNTLTGGTFNLNAFTGVAGDGDASNNAIAASRNINTVPAAPTTAGATFCAGSNPTLTASGTGTLRWYDQATGGTLLATGTSYTPPALTGTTNYYVEAAGTPADKVGLTATATAVSAYASGSIGYGINFTANQDIVLKGVYVYVKNANSQVIIQLRSGTTGTTTGAAVLLTAPTVTVANAGEKTYIPLNFAIPAGSYRLTSGNTTLLSSDSYPANSAVIFPFNSSNNEITIISSRTGSNITSGYYNFYDWDIQVVGCPSARTMVTATMGDAGQWTGTTSTDWNVASNWSCNTVPTATTNVSIPGGLSNYPQLASGTAQANNLTVASGASITINGGALQLAGNLSNSGTFSNAA</sequence>
<dbReference type="InterPro" id="IPR000601">
    <property type="entry name" value="PKD_dom"/>
</dbReference>
<dbReference type="RefSeq" id="WP_200507859.1">
    <property type="nucleotide sequence ID" value="NZ_JAEHFX010000015.1"/>
</dbReference>
<dbReference type="Pfam" id="PF00932">
    <property type="entry name" value="LTD"/>
    <property type="match status" value="1"/>
</dbReference>
<dbReference type="PROSITE" id="PS50093">
    <property type="entry name" value="PKD"/>
    <property type="match status" value="1"/>
</dbReference>
<dbReference type="Proteomes" id="UP000644147">
    <property type="component" value="Unassembled WGS sequence"/>
</dbReference>
<reference evidence="3 4" key="1">
    <citation type="submission" date="2020-12" db="EMBL/GenBank/DDBJ databases">
        <title>Bacterial novel species Adhaeribacter sp. BT258 isolated from soil.</title>
        <authorList>
            <person name="Jung H.-Y."/>
        </authorList>
    </citation>
    <scope>NUCLEOTIDE SEQUENCE [LARGE SCALE GENOMIC DNA]</scope>
    <source>
        <strain evidence="3 4">BT258</strain>
    </source>
</reference>
<dbReference type="EMBL" id="JAEHFX010000015">
    <property type="protein sequence ID" value="MBK0404964.1"/>
    <property type="molecule type" value="Genomic_DNA"/>
</dbReference>
<dbReference type="InterPro" id="IPR045474">
    <property type="entry name" value="GEVED"/>
</dbReference>
<accession>A0ABS1C6H1</accession>
<dbReference type="InterPro" id="IPR036415">
    <property type="entry name" value="Lamin_tail_dom_sf"/>
</dbReference>